<evidence type="ECO:0000256" key="2">
    <source>
        <dbReference type="ARBA" id="ARBA00004906"/>
    </source>
</evidence>
<keyword evidence="9" id="KW-0539">Nucleus</keyword>
<dbReference type="GO" id="GO:0033617">
    <property type="term" value="P:mitochondrial respiratory chain complex IV assembly"/>
    <property type="evidence" value="ECO:0007669"/>
    <property type="project" value="InterPro"/>
</dbReference>
<dbReference type="FunFam" id="1.20.1250.40:FF:000010">
    <property type="entry name" value="RNA Polymerase II (B) subunit"/>
    <property type="match status" value="1"/>
</dbReference>
<evidence type="ECO:0000256" key="8">
    <source>
        <dbReference type="ARBA" id="ARBA00022833"/>
    </source>
</evidence>
<dbReference type="Gene3D" id="1.20.120.1750">
    <property type="match status" value="1"/>
</dbReference>
<dbReference type="OrthoDB" id="331602at2759"/>
<dbReference type="InterPro" id="IPR006590">
    <property type="entry name" value="RNA_pol_Rpb4/RPC9_core"/>
</dbReference>
<evidence type="ECO:0000256" key="12">
    <source>
        <dbReference type="SAM" id="MobiDB-lite"/>
    </source>
</evidence>
<proteinExistence type="inferred from homology"/>
<gene>
    <name evidence="15" type="ORF">ANCCAN_12043</name>
</gene>
<name>A0A368GC78_ANCCA</name>
<comment type="similarity">
    <text evidence="10">Belongs to the eukaryotic RPB4 RNA polymerase subunit family.</text>
</comment>
<dbReference type="Pfam" id="PF09803">
    <property type="entry name" value="Pet100"/>
    <property type="match status" value="1"/>
</dbReference>
<dbReference type="GO" id="GO:0006352">
    <property type="term" value="P:DNA-templated transcription initiation"/>
    <property type="evidence" value="ECO:0007669"/>
    <property type="project" value="InterPro"/>
</dbReference>
<dbReference type="SMART" id="SM00647">
    <property type="entry name" value="IBR"/>
    <property type="match status" value="1"/>
</dbReference>
<dbReference type="Pfam" id="PF03874">
    <property type="entry name" value="RNA_pol_Rpb4"/>
    <property type="match status" value="1"/>
</dbReference>
<sequence>MSSAVKQNEDTVEEDATEMRFPKEFESQNCDALLTSEVFLLLEHRRQQNEAKDEIEDMSEVFIKTLNYARRLSRFKNRETIKAVRAIFSQKPLHKFEVAQIVNLCPETAEEAKALIPSLENKLEDDDLDEILRDLHNTVEEDATEMRFPKEFESQNCDALLTSEVFLLLEHRRQQNEAKDEIEDMSEVFIKTLNYARRLSRFKNQTAEEAKALIPSLENKLEDDDLDEILRDLHSKKTFHMSSGTREEQLAEVEALRSVYDESRVVIDDDPLVCGRISIEMEPLSKPLTVVVNTEQGRHTAELSTLPPVNLVFRLPLEYPVVRPELSIECEWMDDSLISVIENRLADVCKENLGMSVLYFCCETVIEIVQGAVRELTEICLDNVPYGKRHDLTGLDLLRRVTDSSQQSEDRQFQSAIVSGESFDLSSGKLPIHRISKNSSFYNWRACVNPNVIRRQHNLLFRTLNLGTCQMCGLSFCVLCFRAYHGVDGCNFKTIDKQRILKQWNSADEKERAFMARKFGGLKNLQKIIDNILNEGWLEGNSKPCPRCRVNIEKNEGCNKMQCTKCAATFCWLCNRVLDKNNPYAHFNEEDGGTCANRLFEGITGSDSDDDEDGGINWMDFVHDDDSESDSEVEMGGWKLETGRFALMVAFPVAAFWLFNQPSLFKVFMKGYKVPDSREGDAAIARWKEQLLAQKRKEEYEHFLREQMAFEEARRLREQQMFRGRAQSSDDDDEPSEATIQLNSKLTADFRKAFPLRNESARKAAPVATPSLTQISKRLNFDDSFSLPTVINPNVKILELKEEVNSLKTQLSNAQKEIERLKKAETDGKSRSEQLLLEIVDLKKELVRRSHCTALDETRHELNEVVHSRDEWQEATTRFHRYFQCAKARLLVAENEIRLRGLLNEDMRLALSSAWTSTEYRTENIHHENLRELLQSAATTLEELDKNVETDEVYLLGEADGDLAEESTQKSPIFDGDDACELSATDTAMIAEGEQENNFFREPSPIPSFAAGEGNQSILSNMSESILNSTLANTSIDYEKDERIQRLELENSQLKDRVTILFDRAQKSMLMEEKKNSAEQKYQLLERKMEEILGELNSLRSACAKKMFDVTDTTSQSRAAEIMKRIQDLNDKAENLQDELETTRSEADNARSCVESLTRERDILLKKIDHLTTTTKDLSKSLADEKELCCSLSRSLEEKTSAMESLQLEFSSLRSQTNALEYKLSEANEAMKKLEAQLQAAKGEPTDAGDETQILHLRNNPLQCAMDEFASDAERERQRKRKADETLSHDEPSEAKRAREEQIHALETQLKKSEREKEQALRLQADFAKKYREITTTLTGYQIKLKDMEEGICCVNSVYDEIEKQFVFKYNADTGIVDLLDVGQDVLSQGRPWEYEMQKYIGERHSIPAFLAAVTLQLESRRNLEEVERSDAFSVLHEK</sequence>
<dbReference type="InterPro" id="IPR002867">
    <property type="entry name" value="IBR_dom"/>
</dbReference>
<evidence type="ECO:0000256" key="10">
    <source>
        <dbReference type="ARBA" id="ARBA00025724"/>
    </source>
</evidence>
<evidence type="ECO:0000256" key="1">
    <source>
        <dbReference type="ARBA" id="ARBA00004123"/>
    </source>
</evidence>
<feature type="compositionally biased region" description="Basic and acidic residues" evidence="12">
    <location>
        <begin position="1272"/>
        <end position="1300"/>
    </location>
</feature>
<dbReference type="Proteomes" id="UP000252519">
    <property type="component" value="Unassembled WGS sequence"/>
</dbReference>
<dbReference type="SMART" id="SM00591">
    <property type="entry name" value="RWD"/>
    <property type="match status" value="1"/>
</dbReference>
<keyword evidence="11" id="KW-0175">Coiled coil</keyword>
<evidence type="ECO:0000256" key="3">
    <source>
        <dbReference type="ARBA" id="ARBA00022679"/>
    </source>
</evidence>
<dbReference type="STRING" id="29170.A0A368GC78"/>
<dbReference type="InterPro" id="IPR018625">
    <property type="entry name" value="Pet100"/>
</dbReference>
<dbReference type="InterPro" id="IPR005574">
    <property type="entry name" value="Rpb4/RPC9"/>
</dbReference>
<keyword evidence="8" id="KW-0862">Zinc</keyword>
<dbReference type="CDD" id="cd23820">
    <property type="entry name" value="RWD_RNF14"/>
    <property type="match status" value="1"/>
</dbReference>
<dbReference type="GO" id="GO:0000166">
    <property type="term" value="F:nucleotide binding"/>
    <property type="evidence" value="ECO:0007669"/>
    <property type="project" value="InterPro"/>
</dbReference>
<dbReference type="InterPro" id="IPR044066">
    <property type="entry name" value="TRIAD_supradom"/>
</dbReference>
<keyword evidence="16" id="KW-1185">Reference proteome</keyword>
<evidence type="ECO:0000256" key="11">
    <source>
        <dbReference type="SAM" id="Coils"/>
    </source>
</evidence>
<dbReference type="InterPro" id="IPR047548">
    <property type="entry name" value="Rcat_RBR_RNF14"/>
</dbReference>
<feature type="coiled-coil region" evidence="11">
    <location>
        <begin position="1044"/>
        <end position="1244"/>
    </location>
</feature>
<keyword evidence="7" id="KW-0833">Ubl conjugation pathway</keyword>
<comment type="pathway">
    <text evidence="2">Protein modification; protein ubiquitination.</text>
</comment>
<dbReference type="PROSITE" id="PS50908">
    <property type="entry name" value="RWD"/>
    <property type="match status" value="1"/>
</dbReference>
<evidence type="ECO:0000256" key="4">
    <source>
        <dbReference type="ARBA" id="ARBA00022723"/>
    </source>
</evidence>
<dbReference type="GO" id="GO:0005739">
    <property type="term" value="C:mitochondrion"/>
    <property type="evidence" value="ECO:0007669"/>
    <property type="project" value="InterPro"/>
</dbReference>
<dbReference type="GO" id="GO:0030880">
    <property type="term" value="C:RNA polymerase complex"/>
    <property type="evidence" value="ECO:0007669"/>
    <property type="project" value="InterPro"/>
</dbReference>
<dbReference type="Gene3D" id="3.30.457.60">
    <property type="match status" value="1"/>
</dbReference>
<dbReference type="InterPro" id="IPR006575">
    <property type="entry name" value="RWD_dom"/>
</dbReference>
<protein>
    <submittedName>
        <fullName evidence="15">RWD domain protein</fullName>
    </submittedName>
</protein>
<keyword evidence="6" id="KW-0863">Zinc-finger</keyword>
<dbReference type="SUPFAM" id="SSF54495">
    <property type="entry name" value="UBC-like"/>
    <property type="match status" value="1"/>
</dbReference>
<dbReference type="SUPFAM" id="SSF57997">
    <property type="entry name" value="Tropomyosin"/>
    <property type="match status" value="1"/>
</dbReference>
<keyword evidence="4" id="KW-0479">Metal-binding</keyword>
<dbReference type="SMART" id="SM00657">
    <property type="entry name" value="RPOL4c"/>
    <property type="match status" value="2"/>
</dbReference>
<dbReference type="GO" id="GO:0008270">
    <property type="term" value="F:zinc ion binding"/>
    <property type="evidence" value="ECO:0007669"/>
    <property type="project" value="UniProtKB-KW"/>
</dbReference>
<comment type="caution">
    <text evidence="15">The sequence shown here is derived from an EMBL/GenBank/DDBJ whole genome shotgun (WGS) entry which is preliminary data.</text>
</comment>
<comment type="subcellular location">
    <subcellularLocation>
        <location evidence="1">Nucleus</location>
    </subcellularLocation>
</comment>
<dbReference type="PANTHER" id="PTHR21297">
    <property type="entry name" value="DNA-DIRECTED RNA POLYMERASE II"/>
    <property type="match status" value="1"/>
</dbReference>
<dbReference type="SUPFAM" id="SSF57850">
    <property type="entry name" value="RING/U-box"/>
    <property type="match status" value="1"/>
</dbReference>
<dbReference type="InterPro" id="IPR045222">
    <property type="entry name" value="Rpb4-like"/>
</dbReference>
<dbReference type="InterPro" id="IPR016135">
    <property type="entry name" value="UBQ-conjugating_enzyme/RWD"/>
</dbReference>
<evidence type="ECO:0000256" key="5">
    <source>
        <dbReference type="ARBA" id="ARBA00022737"/>
    </source>
</evidence>
<reference evidence="15 16" key="1">
    <citation type="submission" date="2014-10" db="EMBL/GenBank/DDBJ databases">
        <title>Draft genome of the hookworm Ancylostoma caninum.</title>
        <authorList>
            <person name="Mitreva M."/>
        </authorList>
    </citation>
    <scope>NUCLEOTIDE SEQUENCE [LARGE SCALE GENOMIC DNA]</scope>
    <source>
        <strain evidence="15 16">Baltimore</strain>
    </source>
</reference>
<feature type="region of interest" description="Disordered" evidence="12">
    <location>
        <begin position="1271"/>
        <end position="1300"/>
    </location>
</feature>
<feature type="domain" description="RWD" evidence="13">
    <location>
        <begin position="251"/>
        <end position="372"/>
    </location>
</feature>
<feature type="coiled-coil region" evidence="11">
    <location>
        <begin position="797"/>
        <end position="827"/>
    </location>
</feature>
<dbReference type="Gene3D" id="3.10.110.10">
    <property type="entry name" value="Ubiquitin Conjugating Enzyme"/>
    <property type="match status" value="1"/>
</dbReference>
<feature type="domain" description="RING-type" evidence="14">
    <location>
        <begin position="323"/>
        <end position="599"/>
    </location>
</feature>
<dbReference type="EMBL" id="JOJR01000214">
    <property type="protein sequence ID" value="RCN41996.1"/>
    <property type="molecule type" value="Genomic_DNA"/>
</dbReference>
<dbReference type="InterPro" id="IPR038324">
    <property type="entry name" value="Rpb4/RPC9_sf"/>
</dbReference>
<dbReference type="Gene3D" id="1.20.1250.40">
    <property type="match status" value="3"/>
</dbReference>
<dbReference type="PROSITE" id="PS51873">
    <property type="entry name" value="TRIAD"/>
    <property type="match status" value="1"/>
</dbReference>
<evidence type="ECO:0000256" key="7">
    <source>
        <dbReference type="ARBA" id="ARBA00022786"/>
    </source>
</evidence>
<keyword evidence="3" id="KW-0808">Transferase</keyword>
<dbReference type="GO" id="GO:0005634">
    <property type="term" value="C:nucleus"/>
    <property type="evidence" value="ECO:0007669"/>
    <property type="project" value="UniProtKB-SubCell"/>
</dbReference>
<dbReference type="SUPFAM" id="SSF47819">
    <property type="entry name" value="HRDC-like"/>
    <property type="match status" value="2"/>
</dbReference>
<dbReference type="InterPro" id="IPR010997">
    <property type="entry name" value="HRDC-like_sf"/>
</dbReference>
<dbReference type="Pfam" id="PF22191">
    <property type="entry name" value="IBR_1"/>
    <property type="match status" value="1"/>
</dbReference>
<dbReference type="GO" id="GO:0016740">
    <property type="term" value="F:transferase activity"/>
    <property type="evidence" value="ECO:0007669"/>
    <property type="project" value="UniProtKB-KW"/>
</dbReference>
<evidence type="ECO:0000313" key="16">
    <source>
        <dbReference type="Proteomes" id="UP000252519"/>
    </source>
</evidence>
<organism evidence="15 16">
    <name type="scientific">Ancylostoma caninum</name>
    <name type="common">Dog hookworm</name>
    <dbReference type="NCBI Taxonomy" id="29170"/>
    <lineage>
        <taxon>Eukaryota</taxon>
        <taxon>Metazoa</taxon>
        <taxon>Ecdysozoa</taxon>
        <taxon>Nematoda</taxon>
        <taxon>Chromadorea</taxon>
        <taxon>Rhabditida</taxon>
        <taxon>Rhabditina</taxon>
        <taxon>Rhabditomorpha</taxon>
        <taxon>Strongyloidea</taxon>
        <taxon>Ancylostomatidae</taxon>
        <taxon>Ancylostomatinae</taxon>
        <taxon>Ancylostoma</taxon>
    </lineage>
</organism>
<dbReference type="Pfam" id="PF05773">
    <property type="entry name" value="RWD"/>
    <property type="match status" value="1"/>
</dbReference>
<keyword evidence="5" id="KW-0677">Repeat</keyword>
<evidence type="ECO:0000259" key="14">
    <source>
        <dbReference type="PROSITE" id="PS51873"/>
    </source>
</evidence>
<dbReference type="CDD" id="cd20354">
    <property type="entry name" value="Rcat_RBR_RNF14"/>
    <property type="match status" value="1"/>
</dbReference>
<evidence type="ECO:0000259" key="13">
    <source>
        <dbReference type="PROSITE" id="PS50908"/>
    </source>
</evidence>
<evidence type="ECO:0000313" key="15">
    <source>
        <dbReference type="EMBL" id="RCN41996.1"/>
    </source>
</evidence>
<evidence type="ECO:0000256" key="9">
    <source>
        <dbReference type="ARBA" id="ARBA00023242"/>
    </source>
</evidence>
<evidence type="ECO:0000256" key="6">
    <source>
        <dbReference type="ARBA" id="ARBA00022771"/>
    </source>
</evidence>
<accession>A0A368GC78</accession>